<dbReference type="Proteomes" id="UP000595610">
    <property type="component" value="Chromosome 1"/>
</dbReference>
<gene>
    <name evidence="1" type="ORF">I6I06_16305</name>
</gene>
<evidence type="ECO:0000313" key="1">
    <source>
        <dbReference type="EMBL" id="QQC63829.1"/>
    </source>
</evidence>
<accession>A0A7T4T8M4</accession>
<organism evidence="1 2">
    <name type="scientific">Paraburkholderia ginsengisoli</name>
    <dbReference type="NCBI Taxonomy" id="311231"/>
    <lineage>
        <taxon>Bacteria</taxon>
        <taxon>Pseudomonadati</taxon>
        <taxon>Pseudomonadota</taxon>
        <taxon>Betaproteobacteria</taxon>
        <taxon>Burkholderiales</taxon>
        <taxon>Burkholderiaceae</taxon>
        <taxon>Paraburkholderia</taxon>
    </lineage>
</organism>
<proteinExistence type="predicted"/>
<keyword evidence="2" id="KW-1185">Reference proteome</keyword>
<dbReference type="AlphaFoldDB" id="A0A7T4T8M4"/>
<sequence>MKRLGVFGALAVVALTQTGCATQVKSVPFTAAGGESRGEVPVFFGQQDHPAVKNKVGEVAYSVRIARKQSNPDDACHEALGEAVRKLRDAARERHANAVIDVTTRFHSTETSSSADFTCGVSPSAAALAVRGQLVVLEAR</sequence>
<name>A0A7T4T8M4_9BURK</name>
<reference evidence="1 2" key="1">
    <citation type="submission" date="2020-12" db="EMBL/GenBank/DDBJ databases">
        <title>FDA dAtabase for Regulatory Grade micrObial Sequences (FDA-ARGOS): Supporting development and validation of Infectious Disease Dx tests.</title>
        <authorList>
            <person name="Nelson B."/>
            <person name="Plummer A."/>
            <person name="Tallon L."/>
            <person name="Sadzewicz L."/>
            <person name="Zhao X."/>
            <person name="Boylan J."/>
            <person name="Ott S."/>
            <person name="Bowen H."/>
            <person name="Vavikolanu K."/>
            <person name="Mehta A."/>
            <person name="Aluvathingal J."/>
            <person name="Nadendla S."/>
            <person name="Myers T."/>
            <person name="Yan Y."/>
            <person name="Sichtig H."/>
        </authorList>
    </citation>
    <scope>NUCLEOTIDE SEQUENCE [LARGE SCALE GENOMIC DNA]</scope>
    <source>
        <strain evidence="1 2">FDAARGOS_1049</strain>
    </source>
</reference>
<dbReference type="RefSeq" id="WP_042321765.1">
    <property type="nucleotide sequence ID" value="NZ_CP066075.1"/>
</dbReference>
<protein>
    <submittedName>
        <fullName evidence="1">Signal peptidase</fullName>
    </submittedName>
</protein>
<dbReference type="EMBL" id="CP066075">
    <property type="protein sequence ID" value="QQC63829.1"/>
    <property type="molecule type" value="Genomic_DNA"/>
</dbReference>
<evidence type="ECO:0000313" key="2">
    <source>
        <dbReference type="Proteomes" id="UP000595610"/>
    </source>
</evidence>
<dbReference type="KEGG" id="pgis:I6I06_16305"/>